<evidence type="ECO:0000259" key="2">
    <source>
        <dbReference type="Pfam" id="PF12740"/>
    </source>
</evidence>
<dbReference type="RefSeq" id="XP_003042019.1">
    <property type="nucleotide sequence ID" value="XM_003041973.1"/>
</dbReference>
<organism evidence="3 4">
    <name type="scientific">Fusarium vanettenii (strain ATCC MYA-4622 / CBS 123669 / FGSC 9596 / NRRL 45880 / 77-13-4)</name>
    <name type="common">Fusarium solani subsp. pisi</name>
    <dbReference type="NCBI Taxonomy" id="660122"/>
    <lineage>
        <taxon>Eukaryota</taxon>
        <taxon>Fungi</taxon>
        <taxon>Dikarya</taxon>
        <taxon>Ascomycota</taxon>
        <taxon>Pezizomycotina</taxon>
        <taxon>Sordariomycetes</taxon>
        <taxon>Hypocreomycetidae</taxon>
        <taxon>Hypocreales</taxon>
        <taxon>Nectriaceae</taxon>
        <taxon>Fusarium</taxon>
        <taxon>Fusarium solani species complex</taxon>
        <taxon>Fusarium vanettenii</taxon>
    </lineage>
</organism>
<evidence type="ECO:0000313" key="3">
    <source>
        <dbReference type="EMBL" id="EEU36306.1"/>
    </source>
</evidence>
<dbReference type="PANTHER" id="PTHR47751">
    <property type="entry name" value="SUPERFAMILY HYDROLASE, PUTATIVE (AFU_ORTHOLOGUE AFUA_2G16580)-RELATED"/>
    <property type="match status" value="1"/>
</dbReference>
<gene>
    <name evidence="3" type="ORF">NECHADRAFT_52587</name>
</gene>
<dbReference type="eggNOG" id="ENOG502RZ4Q">
    <property type="taxonomic scope" value="Eukaryota"/>
</dbReference>
<dbReference type="InterPro" id="IPR051411">
    <property type="entry name" value="Polyketide_trans_af380"/>
</dbReference>
<comment type="similarity">
    <text evidence="1">Belongs to the polyketide transferase af380 family.</text>
</comment>
<name>C7ZI04_FUSV7</name>
<dbReference type="KEGG" id="nhe:NECHADRAFT_52587"/>
<evidence type="ECO:0000256" key="1">
    <source>
        <dbReference type="ARBA" id="ARBA00029464"/>
    </source>
</evidence>
<dbReference type="HOGENOM" id="CLU_048587_0_0_1"/>
<dbReference type="AlphaFoldDB" id="C7ZI04"/>
<reference evidence="3 4" key="1">
    <citation type="journal article" date="2009" name="PLoS Genet.">
        <title>The genome of Nectria haematococca: contribution of supernumerary chromosomes to gene expansion.</title>
        <authorList>
            <person name="Coleman J.J."/>
            <person name="Rounsley S.D."/>
            <person name="Rodriguez-Carres M."/>
            <person name="Kuo A."/>
            <person name="Wasmann C.C."/>
            <person name="Grimwood J."/>
            <person name="Schmutz J."/>
            <person name="Taga M."/>
            <person name="White G.J."/>
            <person name="Zhou S."/>
            <person name="Schwartz D.C."/>
            <person name="Freitag M."/>
            <person name="Ma L.J."/>
            <person name="Danchin E.G."/>
            <person name="Henrissat B."/>
            <person name="Coutinho P.M."/>
            <person name="Nelson D.R."/>
            <person name="Straney D."/>
            <person name="Napoli C.A."/>
            <person name="Barker B.M."/>
            <person name="Gribskov M."/>
            <person name="Rep M."/>
            <person name="Kroken S."/>
            <person name="Molnar I."/>
            <person name="Rensing C."/>
            <person name="Kennell J.C."/>
            <person name="Zamora J."/>
            <person name="Farman M.L."/>
            <person name="Selker E.U."/>
            <person name="Salamov A."/>
            <person name="Shapiro H."/>
            <person name="Pangilinan J."/>
            <person name="Lindquist E."/>
            <person name="Lamers C."/>
            <person name="Grigoriev I.V."/>
            <person name="Geiser D.M."/>
            <person name="Covert S.F."/>
            <person name="Temporini E."/>
            <person name="Vanetten H.D."/>
        </authorList>
    </citation>
    <scope>NUCLEOTIDE SEQUENCE [LARGE SCALE GENOMIC DNA]</scope>
    <source>
        <strain evidence="4">ATCC MYA-4622 / CBS 123669 / FGSC 9596 / NRRL 45880 / 77-13-4</strain>
    </source>
</reference>
<protein>
    <recommendedName>
        <fullName evidence="2">PET hydrolase/cutinase-like domain-containing protein</fullName>
    </recommendedName>
</protein>
<dbReference type="SUPFAM" id="SSF53474">
    <property type="entry name" value="alpha/beta-Hydrolases"/>
    <property type="match status" value="1"/>
</dbReference>
<dbReference type="Proteomes" id="UP000005206">
    <property type="component" value="Chromosome 11"/>
</dbReference>
<sequence>MSSDSPTKVYFPSFELQICGEFYAPLEGSEHRIGAAIVISHPMTGVKEQTAADYARALSKEGFAVLTFDAGYQGESSGKPRGLEDPHQRVEDNKAAVTYLTTLKDKVDQERIGVLGICASGGYTSYAAQSDNRIKALATVSAACVGRMTRNGGLYENNKESRTAIEVALDGAGKWRTTHANGSQEDAPPMFETDLSKIPEETDSFFKDAAQYYGTKRGHHKRSDQKVPLSSYDLMVSYDSFNFQHLISPRPLLMIAGSEAQTHHFSKNAVEAAKDPKELVTIKGKNHFDLYDDLSETVPKLVEFFAEALCRRL</sequence>
<dbReference type="Gene3D" id="3.40.50.1820">
    <property type="entry name" value="alpha/beta hydrolase"/>
    <property type="match status" value="1"/>
</dbReference>
<dbReference type="InterPro" id="IPR041127">
    <property type="entry name" value="PET_hydrolase/cutinase-like"/>
</dbReference>
<dbReference type="Gene3D" id="1.10.10.800">
    <property type="match status" value="1"/>
</dbReference>
<evidence type="ECO:0000313" key="4">
    <source>
        <dbReference type="Proteomes" id="UP000005206"/>
    </source>
</evidence>
<dbReference type="OrthoDB" id="2498029at2759"/>
<proteinExistence type="inferred from homology"/>
<dbReference type="InParanoid" id="C7ZI04"/>
<dbReference type="InterPro" id="IPR029058">
    <property type="entry name" value="AB_hydrolase_fold"/>
</dbReference>
<dbReference type="OMA" id="ETLHYSK"/>
<dbReference type="PANTHER" id="PTHR47751:SF1">
    <property type="entry name" value="SUPERFAMILY HYDROLASE, PUTATIVE (AFU_ORTHOLOGUE AFUA_2G16580)-RELATED"/>
    <property type="match status" value="1"/>
</dbReference>
<dbReference type="Pfam" id="PF12740">
    <property type="entry name" value="PETase"/>
    <property type="match status" value="1"/>
</dbReference>
<keyword evidence="4" id="KW-1185">Reference proteome</keyword>
<dbReference type="GeneID" id="9674421"/>
<dbReference type="EMBL" id="GG698929">
    <property type="protein sequence ID" value="EEU36306.1"/>
    <property type="molecule type" value="Genomic_DNA"/>
</dbReference>
<dbReference type="VEuPathDB" id="FungiDB:NECHADRAFT_52587"/>
<feature type="domain" description="PET hydrolase/cutinase-like" evidence="2">
    <location>
        <begin position="20"/>
        <end position="140"/>
    </location>
</feature>
<accession>C7ZI04</accession>